<protein>
    <submittedName>
        <fullName evidence="1">Uncharacterized protein</fullName>
    </submittedName>
</protein>
<dbReference type="OrthoDB" id="2222210at2"/>
<evidence type="ECO:0000313" key="1">
    <source>
        <dbReference type="EMBL" id="EOL41921.1"/>
    </source>
</evidence>
<gene>
    <name evidence="1" type="ORF">UC3_02269</name>
</gene>
<keyword evidence="2" id="KW-1185">Reference proteome</keyword>
<dbReference type="PATRIC" id="fig|1158610.3.peg.2245"/>
<sequence>MGIFARLFKKEETHLEIPQPSSETIEKMKTEEEWKAVPAYIDANAEDYELVSLIATAIATGNQPESQFVVKKILQRNPEAALVSIIATSLAAGVNEESQFVVQKIVKK</sequence>
<dbReference type="Proteomes" id="UP000013785">
    <property type="component" value="Unassembled WGS sequence"/>
</dbReference>
<name>R3W398_9ENTE</name>
<comment type="caution">
    <text evidence="1">The sequence shown here is derived from an EMBL/GenBank/DDBJ whole genome shotgun (WGS) entry which is preliminary data.</text>
</comment>
<organism evidence="1 2">
    <name type="scientific">Enterococcus phoeniculicola ATCC BAA-412</name>
    <dbReference type="NCBI Taxonomy" id="1158610"/>
    <lineage>
        <taxon>Bacteria</taxon>
        <taxon>Bacillati</taxon>
        <taxon>Bacillota</taxon>
        <taxon>Bacilli</taxon>
        <taxon>Lactobacillales</taxon>
        <taxon>Enterococcaceae</taxon>
        <taxon>Enterococcus</taxon>
    </lineage>
</organism>
<accession>R3W398</accession>
<dbReference type="HOGENOM" id="CLU_151819_0_0_9"/>
<dbReference type="eggNOG" id="ENOG50337QZ">
    <property type="taxonomic scope" value="Bacteria"/>
</dbReference>
<evidence type="ECO:0000313" key="2">
    <source>
        <dbReference type="Proteomes" id="UP000013785"/>
    </source>
</evidence>
<dbReference type="AlphaFoldDB" id="R3W398"/>
<dbReference type="RefSeq" id="WP_010768913.1">
    <property type="nucleotide sequence ID" value="NZ_ASWE01000001.1"/>
</dbReference>
<reference evidence="1 2" key="1">
    <citation type="submission" date="2013-02" db="EMBL/GenBank/DDBJ databases">
        <title>The Genome Sequence of Enterococcus phoeniculicola BAA-412.</title>
        <authorList>
            <consortium name="The Broad Institute Genome Sequencing Platform"/>
            <consortium name="The Broad Institute Genome Sequencing Center for Infectious Disease"/>
            <person name="Earl A.M."/>
            <person name="Gilmore M.S."/>
            <person name="Lebreton F."/>
            <person name="Walker B."/>
            <person name="Young S.K."/>
            <person name="Zeng Q."/>
            <person name="Gargeya S."/>
            <person name="Fitzgerald M."/>
            <person name="Haas B."/>
            <person name="Abouelleil A."/>
            <person name="Alvarado L."/>
            <person name="Arachchi H.M."/>
            <person name="Berlin A.M."/>
            <person name="Chapman S.B."/>
            <person name="Dewar J."/>
            <person name="Goldberg J."/>
            <person name="Griggs A."/>
            <person name="Gujja S."/>
            <person name="Hansen M."/>
            <person name="Howarth C."/>
            <person name="Imamovic A."/>
            <person name="Larimer J."/>
            <person name="McCowan C."/>
            <person name="Murphy C."/>
            <person name="Neiman D."/>
            <person name="Pearson M."/>
            <person name="Priest M."/>
            <person name="Roberts A."/>
            <person name="Saif S."/>
            <person name="Shea T."/>
            <person name="Sisk P."/>
            <person name="Sykes S."/>
            <person name="Wortman J."/>
            <person name="Nusbaum C."/>
            <person name="Birren B."/>
        </authorList>
    </citation>
    <scope>NUCLEOTIDE SEQUENCE [LARGE SCALE GENOMIC DNA]</scope>
    <source>
        <strain evidence="1 2">ATCC BAA-412</strain>
    </source>
</reference>
<dbReference type="STRING" id="154621.RV11_GL002644"/>
<dbReference type="EMBL" id="AJAT01000017">
    <property type="protein sequence ID" value="EOL41921.1"/>
    <property type="molecule type" value="Genomic_DNA"/>
</dbReference>
<proteinExistence type="predicted"/>